<evidence type="ECO:0000259" key="3">
    <source>
        <dbReference type="PROSITE" id="PS51462"/>
    </source>
</evidence>
<gene>
    <name evidence="4" type="ORF">GCM10010123_31550</name>
</gene>
<keyword evidence="5" id="KW-1185">Reference proteome</keyword>
<dbReference type="InterPro" id="IPR015797">
    <property type="entry name" value="NUDIX_hydrolase-like_dom_sf"/>
</dbReference>
<dbReference type="Gene3D" id="3.90.79.10">
    <property type="entry name" value="Nucleoside Triphosphate Pyrophosphohydrolase"/>
    <property type="match status" value="2"/>
</dbReference>
<feature type="domain" description="Nudix hydrolase" evidence="3">
    <location>
        <begin position="166"/>
        <end position="308"/>
    </location>
</feature>
<keyword evidence="2" id="KW-0378">Hydrolase</keyword>
<proteinExistence type="predicted"/>
<accession>A0A8J3FCA0</accession>
<dbReference type="InterPro" id="IPR020084">
    <property type="entry name" value="NUDIX_hydrolase_CS"/>
</dbReference>
<reference evidence="4" key="2">
    <citation type="submission" date="2020-09" db="EMBL/GenBank/DDBJ databases">
        <authorList>
            <person name="Sun Q."/>
            <person name="Ohkuma M."/>
        </authorList>
    </citation>
    <scope>NUCLEOTIDE SEQUENCE</scope>
    <source>
        <strain evidence="4">JCM 3090</strain>
    </source>
</reference>
<comment type="caution">
    <text evidence="4">The sequence shown here is derived from an EMBL/GenBank/DDBJ whole genome shotgun (WGS) entry which is preliminary data.</text>
</comment>
<dbReference type="PANTHER" id="PTHR43046:SF14">
    <property type="entry name" value="MUTT_NUDIX FAMILY PROTEIN"/>
    <property type="match status" value="1"/>
</dbReference>
<name>A0A8J3FCA0_9ACTN</name>
<dbReference type="GO" id="GO:0016787">
    <property type="term" value="F:hydrolase activity"/>
    <property type="evidence" value="ECO:0007669"/>
    <property type="project" value="UniProtKB-KW"/>
</dbReference>
<dbReference type="Pfam" id="PF00293">
    <property type="entry name" value="NUDIX"/>
    <property type="match status" value="2"/>
</dbReference>
<dbReference type="PANTHER" id="PTHR43046">
    <property type="entry name" value="GDP-MANNOSE MANNOSYL HYDROLASE"/>
    <property type="match status" value="1"/>
</dbReference>
<dbReference type="Proteomes" id="UP000649739">
    <property type="component" value="Unassembled WGS sequence"/>
</dbReference>
<dbReference type="InterPro" id="IPR000086">
    <property type="entry name" value="NUDIX_hydrolase_dom"/>
</dbReference>
<sequence>MQGERRIAAYGVCRDDAGRALLVRWPGTGDWTLPGGVVGHGEDPRAAVARAVADTAGLAVAPVALRAVESYLVAEPGATAHVDGIVFDVVPVDARPTAGGAVNADRPAADDPGPAELRWWAESELSGLALDPFARPPLGLDPLPAAALPYPPEPPPVAEARLRAGDRGQRFSAYALTTDPADRVLLTRNAPGYPYAGRWHLPGGGTDFGEQPAVAVLRELWEETGQRGRVTGLLDVGHRHTPRAFGPEGRPLDWHVVRVLYRVLVDEPGPARVLAPGGSTAAARWWSRAAAADLALTPAAAAGLEWWA</sequence>
<comment type="cofactor">
    <cofactor evidence="1">
        <name>Mg(2+)</name>
        <dbReference type="ChEBI" id="CHEBI:18420"/>
    </cofactor>
</comment>
<reference evidence="4" key="1">
    <citation type="journal article" date="2014" name="Int. J. Syst. Evol. Microbiol.">
        <title>Complete genome sequence of Corynebacterium casei LMG S-19264T (=DSM 44701T), isolated from a smear-ripened cheese.</title>
        <authorList>
            <consortium name="US DOE Joint Genome Institute (JGI-PGF)"/>
            <person name="Walter F."/>
            <person name="Albersmeier A."/>
            <person name="Kalinowski J."/>
            <person name="Ruckert C."/>
        </authorList>
    </citation>
    <scope>NUCLEOTIDE SEQUENCE</scope>
    <source>
        <strain evidence="4">JCM 3090</strain>
    </source>
</reference>
<dbReference type="EMBL" id="BMQB01000006">
    <property type="protein sequence ID" value="GGJ99368.1"/>
    <property type="molecule type" value="Genomic_DNA"/>
</dbReference>
<dbReference type="PROSITE" id="PS51462">
    <property type="entry name" value="NUDIX"/>
    <property type="match status" value="2"/>
</dbReference>
<evidence type="ECO:0000256" key="1">
    <source>
        <dbReference type="ARBA" id="ARBA00001946"/>
    </source>
</evidence>
<dbReference type="AlphaFoldDB" id="A0A8J3FCA0"/>
<dbReference type="RefSeq" id="WP_189170898.1">
    <property type="nucleotide sequence ID" value="NZ_BMQB01000006.1"/>
</dbReference>
<feature type="domain" description="Nudix hydrolase" evidence="3">
    <location>
        <begin position="4"/>
        <end position="143"/>
    </location>
</feature>
<dbReference type="PROSITE" id="PS00893">
    <property type="entry name" value="NUDIX_BOX"/>
    <property type="match status" value="1"/>
</dbReference>
<evidence type="ECO:0000313" key="5">
    <source>
        <dbReference type="Proteomes" id="UP000649739"/>
    </source>
</evidence>
<protein>
    <recommendedName>
        <fullName evidence="3">Nudix hydrolase domain-containing protein</fullName>
    </recommendedName>
</protein>
<evidence type="ECO:0000256" key="2">
    <source>
        <dbReference type="ARBA" id="ARBA00022801"/>
    </source>
</evidence>
<evidence type="ECO:0000313" key="4">
    <source>
        <dbReference type="EMBL" id="GGJ99368.1"/>
    </source>
</evidence>
<organism evidence="4 5">
    <name type="scientific">Pilimelia anulata</name>
    <dbReference type="NCBI Taxonomy" id="53371"/>
    <lineage>
        <taxon>Bacteria</taxon>
        <taxon>Bacillati</taxon>
        <taxon>Actinomycetota</taxon>
        <taxon>Actinomycetes</taxon>
        <taxon>Micromonosporales</taxon>
        <taxon>Micromonosporaceae</taxon>
        <taxon>Pilimelia</taxon>
    </lineage>
</organism>
<dbReference type="CDD" id="cd02883">
    <property type="entry name" value="NUDIX_Hydrolase"/>
    <property type="match status" value="1"/>
</dbReference>
<dbReference type="SUPFAM" id="SSF55811">
    <property type="entry name" value="Nudix"/>
    <property type="match status" value="2"/>
</dbReference>